<dbReference type="Gene3D" id="3.30.1390.10">
    <property type="match status" value="1"/>
</dbReference>
<keyword evidence="3" id="KW-1185">Reference proteome</keyword>
<protein>
    <recommendedName>
        <fullName evidence="1">Large ribosomal subunit protein bL12 C-terminal domain-containing protein</fullName>
    </recommendedName>
</protein>
<reference evidence="2 3" key="1">
    <citation type="submission" date="2021-01" db="EMBL/GenBank/DDBJ databases">
        <title>Whole genome shotgun sequence of Plantactinospora mayteni NBRC 109088.</title>
        <authorList>
            <person name="Komaki H."/>
            <person name="Tamura T."/>
        </authorList>
    </citation>
    <scope>NUCLEOTIDE SEQUENCE [LARGE SCALE GENOMIC DNA]</scope>
    <source>
        <strain evidence="2 3">NBRC 109088</strain>
    </source>
</reference>
<dbReference type="InterPro" id="IPR013823">
    <property type="entry name" value="Ribosomal_bL12_C"/>
</dbReference>
<dbReference type="SUPFAM" id="SSF54736">
    <property type="entry name" value="ClpS-like"/>
    <property type="match status" value="1"/>
</dbReference>
<dbReference type="Proteomes" id="UP000621500">
    <property type="component" value="Unassembled WGS sequence"/>
</dbReference>
<organism evidence="2 3">
    <name type="scientific">Plantactinospora mayteni</name>
    <dbReference type="NCBI Taxonomy" id="566021"/>
    <lineage>
        <taxon>Bacteria</taxon>
        <taxon>Bacillati</taxon>
        <taxon>Actinomycetota</taxon>
        <taxon>Actinomycetes</taxon>
        <taxon>Micromonosporales</taxon>
        <taxon>Micromonosporaceae</taxon>
        <taxon>Plantactinospora</taxon>
    </lineage>
</organism>
<dbReference type="RefSeq" id="WP_203861092.1">
    <property type="nucleotide sequence ID" value="NZ_BAAAZQ010000001.1"/>
</dbReference>
<name>A0ABQ4EYJ4_9ACTN</name>
<proteinExistence type="predicted"/>
<feature type="domain" description="Large ribosomal subunit protein bL12 C-terminal" evidence="1">
    <location>
        <begin position="67"/>
        <end position="95"/>
    </location>
</feature>
<evidence type="ECO:0000313" key="3">
    <source>
        <dbReference type="Proteomes" id="UP000621500"/>
    </source>
</evidence>
<evidence type="ECO:0000259" key="1">
    <source>
        <dbReference type="Pfam" id="PF00542"/>
    </source>
</evidence>
<evidence type="ECO:0000313" key="2">
    <source>
        <dbReference type="EMBL" id="GIG99730.1"/>
    </source>
</evidence>
<accession>A0ABQ4EYJ4</accession>
<dbReference type="EMBL" id="BONX01000047">
    <property type="protein sequence ID" value="GIG99730.1"/>
    <property type="molecule type" value="Genomic_DNA"/>
</dbReference>
<gene>
    <name evidence="2" type="ORF">Pma05_63030</name>
</gene>
<sequence length="101" mass="11201">MEFWLVLVFALPLLVLVMAELSSPARRHRETAARLRRVEAKLDLVLEHLGLALPEAALPTVVAHLEQGQKLAAIKAYREITGEGLREAKEAVERLAAERGL</sequence>
<dbReference type="Pfam" id="PF00542">
    <property type="entry name" value="Ribosomal_L12"/>
    <property type="match status" value="1"/>
</dbReference>
<dbReference type="InterPro" id="IPR014719">
    <property type="entry name" value="Ribosomal_bL12_C/ClpS-like"/>
</dbReference>
<comment type="caution">
    <text evidence="2">The sequence shown here is derived from an EMBL/GenBank/DDBJ whole genome shotgun (WGS) entry which is preliminary data.</text>
</comment>